<proteinExistence type="predicted"/>
<dbReference type="EMBL" id="JASBWR010000144">
    <property type="protein sequence ID" value="KAJ9091759.1"/>
    <property type="molecule type" value="Genomic_DNA"/>
</dbReference>
<accession>A0ACC2UXT4</accession>
<reference evidence="1" key="1">
    <citation type="submission" date="2023-04" db="EMBL/GenBank/DDBJ databases">
        <title>Draft Genome sequencing of Naganishia species isolated from polar environments using Oxford Nanopore Technology.</title>
        <authorList>
            <person name="Leo P."/>
            <person name="Venkateswaran K."/>
        </authorList>
    </citation>
    <scope>NUCLEOTIDE SEQUENCE</scope>
    <source>
        <strain evidence="1">MNA-CCFEE 5261</strain>
    </source>
</reference>
<sequence>MGAPVECVVAYYDEDVDILRNTIQTVKRKIQAYHTTKTIVYAKGPTHAGNREAMHRLRRAVGADEVVALKNVGREGETYLGDLCPGDGFSITWAGQFLASRQRILANKRSTYVNLLEFFHVPKLAEDDPAYATTRKEWIWKEGWW</sequence>
<organism evidence="1 2">
    <name type="scientific">Naganishia cerealis</name>
    <dbReference type="NCBI Taxonomy" id="610337"/>
    <lineage>
        <taxon>Eukaryota</taxon>
        <taxon>Fungi</taxon>
        <taxon>Dikarya</taxon>
        <taxon>Basidiomycota</taxon>
        <taxon>Agaricomycotina</taxon>
        <taxon>Tremellomycetes</taxon>
        <taxon>Filobasidiales</taxon>
        <taxon>Filobasidiaceae</taxon>
        <taxon>Naganishia</taxon>
    </lineage>
</organism>
<evidence type="ECO:0000313" key="2">
    <source>
        <dbReference type="Proteomes" id="UP001241377"/>
    </source>
</evidence>
<evidence type="ECO:0000313" key="1">
    <source>
        <dbReference type="EMBL" id="KAJ9091759.1"/>
    </source>
</evidence>
<comment type="caution">
    <text evidence="1">The sequence shown here is derived from an EMBL/GenBank/DDBJ whole genome shotgun (WGS) entry which is preliminary data.</text>
</comment>
<dbReference type="Proteomes" id="UP001241377">
    <property type="component" value="Unassembled WGS sequence"/>
</dbReference>
<protein>
    <submittedName>
        <fullName evidence="1">Uncharacterized protein</fullName>
    </submittedName>
</protein>
<name>A0ACC2UXT4_9TREE</name>
<keyword evidence="2" id="KW-1185">Reference proteome</keyword>
<gene>
    <name evidence="1" type="ORF">QFC19_008969</name>
</gene>